<evidence type="ECO:0000259" key="1">
    <source>
        <dbReference type="PROSITE" id="PS50075"/>
    </source>
</evidence>
<dbReference type="STRING" id="222805.AN480_00155"/>
<dbReference type="InterPro" id="IPR036736">
    <property type="entry name" value="ACP-like_sf"/>
</dbReference>
<keyword evidence="5" id="KW-1185">Reference proteome</keyword>
<reference evidence="2 4" key="1">
    <citation type="journal article" date="2017" name="Lancet Infect. Dis.">
        <title>Global outbreak of severe Mycobacterium chimaera disease after cardiac surgery: a molecular epidemiological study.</title>
        <authorList>
            <person name="van Ingen J."/>
            <person name="Kohl T."/>
            <person name="Kranzer K."/>
            <person name="Hasse B."/>
            <person name="Keller P."/>
            <person name="Szafranska A."/>
            <person name="Hillemann D."/>
            <person name="Chand M."/>
            <person name="Schreiber P."/>
            <person name="Sommerstein R."/>
            <person name="Berger C."/>
            <person name="Genoni M."/>
            <person name="Ruegg C."/>
            <person name="Troillet N."/>
            <person name="Widmer A.F."/>
            <person name="Becker S.L."/>
            <person name="Herrmann M."/>
            <person name="Eckmanns T."/>
            <person name="Haller S."/>
            <person name="Hoeller C."/>
            <person name="Debast S.B."/>
            <person name="Wolfhagen M.J."/>
            <person name="Hopman J."/>
            <person name="Kluytmans J."/>
            <person name="Langelaar M."/>
            <person name="Notermans D.W."/>
            <person name="ten Oever J."/>
            <person name="van den Barselaar P."/>
            <person name="Vonk A.B.A."/>
            <person name="Vos M.C."/>
            <person name="Ahmed N."/>
            <person name="Brown T."/>
            <person name="Crook D."/>
            <person name="Lamagni T."/>
            <person name="Phin N."/>
            <person name="Smith E.G."/>
            <person name="Zambon M."/>
            <person name="Serr A."/>
            <person name="Goetting T."/>
            <person name="Ebner W."/>
            <person name="Thuermer A."/>
            <person name="Utpatel C."/>
            <person name="Sproer C."/>
            <person name="Bunk B."/>
            <person name="Nubel U."/>
            <person name="Bloemberg G."/>
            <person name="Bottger E."/>
            <person name="Niemann S."/>
            <person name="Wagner D."/>
            <person name="Sax H."/>
        </authorList>
    </citation>
    <scope>NUCLEOTIDE SEQUENCE [LARGE SCALE GENOMIC DNA]</scope>
    <source>
        <strain evidence="2 4">ZUERICH-2</strain>
    </source>
</reference>
<feature type="domain" description="Carrier" evidence="1">
    <location>
        <begin position="6"/>
        <end position="85"/>
    </location>
</feature>
<accession>A0A220Y4H5</accession>
<reference evidence="5" key="2">
    <citation type="submission" date="2023-06" db="EMBL/GenBank/DDBJ databases">
        <title>Itaconate inhibition of nontuberculous mycobacteria.</title>
        <authorList>
            <person name="Spilker T."/>
        </authorList>
    </citation>
    <scope>NUCLEOTIDE SEQUENCE [LARGE SCALE GENOMIC DNA]</scope>
    <source>
        <strain evidence="5">FLAC1071</strain>
    </source>
</reference>
<name>A0A220Y4H5_MYCIT</name>
<dbReference type="AlphaFoldDB" id="A0A220Y4H5"/>
<reference evidence="3" key="4">
    <citation type="submission" date="2023-06" db="EMBL/GenBank/DDBJ databases">
        <authorList>
            <person name="Spilker T."/>
        </authorList>
    </citation>
    <scope>NUCLEOTIDE SEQUENCE</scope>
    <source>
        <strain evidence="3">FLAC1071</strain>
    </source>
</reference>
<dbReference type="KEGG" id="mchi:AN480_00155"/>
<dbReference type="GeneID" id="45452330"/>
<reference evidence="3 5" key="3">
    <citation type="submission" date="2023-06" db="EMBL/GenBank/DDBJ databases">
        <title>Itaconate inhibition of nontuberculous mycobacteria.</title>
        <authorList>
            <person name="Breen P."/>
            <person name="Zimbric M."/>
            <person name="Caverly L."/>
        </authorList>
    </citation>
    <scope>NUCLEOTIDE SEQUENCE [LARGE SCALE GENOMIC DNA]</scope>
    <source>
        <strain evidence="3 5">FLAC1071</strain>
    </source>
</reference>
<dbReference type="NCBIfam" id="NF004533">
    <property type="entry name" value="PRK05883.1"/>
    <property type="match status" value="1"/>
</dbReference>
<dbReference type="Proteomes" id="UP000198286">
    <property type="component" value="Chromosome"/>
</dbReference>
<protein>
    <submittedName>
        <fullName evidence="2">Acyl carrier protein</fullName>
    </submittedName>
</protein>
<proteinExistence type="predicted"/>
<dbReference type="Pfam" id="PF00550">
    <property type="entry name" value="PP-binding"/>
    <property type="match status" value="1"/>
</dbReference>
<dbReference type="Gene3D" id="1.10.1200.10">
    <property type="entry name" value="ACP-like"/>
    <property type="match status" value="1"/>
</dbReference>
<evidence type="ECO:0000313" key="2">
    <source>
        <dbReference type="EMBL" id="ASL12502.1"/>
    </source>
</evidence>
<sequence>MTSSNPPVPSTVDDQLVSVLRDDLDLKFESVTAATRLIDDLGMDSVAFAAGLVAIEERFGTQLSEEDLLTCTTVGDLQAAIGVGVDA</sequence>
<dbReference type="EMBL" id="CP015267">
    <property type="protein sequence ID" value="ASL12502.1"/>
    <property type="molecule type" value="Genomic_DNA"/>
</dbReference>
<dbReference type="Proteomes" id="UP001529272">
    <property type="component" value="Unassembled WGS sequence"/>
</dbReference>
<dbReference type="RefSeq" id="WP_050989361.1">
    <property type="nucleotide sequence ID" value="NZ_CAAHFK010000018.1"/>
</dbReference>
<organism evidence="2 4">
    <name type="scientific">Mycobacterium intracellulare subsp. chimaera</name>
    <dbReference type="NCBI Taxonomy" id="222805"/>
    <lineage>
        <taxon>Bacteria</taxon>
        <taxon>Bacillati</taxon>
        <taxon>Actinomycetota</taxon>
        <taxon>Actinomycetes</taxon>
        <taxon>Mycobacteriales</taxon>
        <taxon>Mycobacteriaceae</taxon>
        <taxon>Mycobacterium</taxon>
        <taxon>Mycobacterium avium complex (MAC)</taxon>
    </lineage>
</organism>
<evidence type="ECO:0000313" key="5">
    <source>
        <dbReference type="Proteomes" id="UP001529272"/>
    </source>
</evidence>
<evidence type="ECO:0000313" key="3">
    <source>
        <dbReference type="EMBL" id="MDM3924560.1"/>
    </source>
</evidence>
<gene>
    <name evidence="2" type="ORF">MYCOZU2_00029</name>
    <name evidence="3" type="ORF">QRB35_00775</name>
</gene>
<dbReference type="InterPro" id="IPR009081">
    <property type="entry name" value="PP-bd_ACP"/>
</dbReference>
<evidence type="ECO:0000313" key="4">
    <source>
        <dbReference type="Proteomes" id="UP000198286"/>
    </source>
</evidence>
<dbReference type="PROSITE" id="PS50075">
    <property type="entry name" value="CARRIER"/>
    <property type="match status" value="1"/>
</dbReference>
<dbReference type="SUPFAM" id="SSF47336">
    <property type="entry name" value="ACP-like"/>
    <property type="match status" value="1"/>
</dbReference>
<dbReference type="EMBL" id="JASZZX010000001">
    <property type="protein sequence ID" value="MDM3924560.1"/>
    <property type="molecule type" value="Genomic_DNA"/>
</dbReference>